<evidence type="ECO:0000256" key="1">
    <source>
        <dbReference type="SAM" id="MobiDB-lite"/>
    </source>
</evidence>
<feature type="region of interest" description="Disordered" evidence="1">
    <location>
        <begin position="834"/>
        <end position="854"/>
    </location>
</feature>
<sequence>MAVDMNGSASGRSHAMTNGHAKTDSKARSYRQPQTPRKQGFVGWVTSQVLRLAVWYTILTIIFRCPKDISQLTDESPKLCKPYLQVHDFATPYVQPYYTAYLEPHVQKAQPYIDHVQANFIQPATTIAQDNYVKYGAPRVEKAQKFGQKQWDTSIVPQLDVARKQALKQYEATLGPYVQKADAVVRPYYESATTSASDFWELEIQPAYKFASPYLQKGYREGEKFVLDVAVPYTQWVNGLLWTTMNRHVLPTVKVLYGENVEPQIMRIKQRLGRYRDEKKVEAVISSAVSSASESSTSSTSSVASSASSSTSIASSLSVSSSVIPSAEPSTASQPAKSAGEQFTADLQLWEQQVSKAVKEGAEHLKERVSDICSEQTDKQVKEVGESLLVQLEETSASGARGIQKTIKSSVSGLPEEYTEDDVSLAVKDVEAQIRSAGKHVREKAQQIRKWRKSFDTETTDLVEAAANSTLETIDNIRELRLHEIGRRWASHDEITHRDWANYNKLKKASGQWRDSIAEIVNNHDGVSETRTSAADIEERAMAVAEDAAKELGRLKGVALWKLRAKDDSDDFQNKVVPPVVAKVKEQIVDAASAASEAVMGSSQGTVESVTSAAASKASEVSNSASEAVLGSSNSVVSSASSISKSIMDSSILSAASAASSMSEQYFDGRPSAAEGLASEVSDSVYSASSKVPSGSASVIKATASSLSAAASDMLSRASQELKDMPSDASQAAKSQASAASESVVKLGSGSSSESPLSKASEVAESASSSVVSASPLSAASKVLEDASSSVASASPLSAASNYADHGSFSDSAVSPLSSASEYVESASSTASSAASEASSVVSESIPDAEDIKSTAQKATSRVFAGAMAQAVPEQKPVFDTPLDEENSNFDPLYDALDSAKEQKDSITKAAKEAIYGKTETNAVGSATSVASDVWSSAYAAASSALYGPESTDGGARAFLSEKYDDAVKAASRVVASITPAPTPTGFELAAKVQSQIDSFTDSAFEKWQQNIAQVQSVSAAAASRISEQISGTPKPIQEQMLQSVHDSYWDALHGARSKYDAVMAQTTQFQQATQAPYESLSSVASENLAKALSTVSAKYSEATSAAGLEPTPGYQSVLNDAQRQYYEGIGFAHDQYSSYLRYATRALQSAGMPYATPTPTPYYEMFLSTARGKYDQASASAASVLSEALASASSVAGASSTSPAQSVLDAASSQYDSAVSAASKLLYARQTPAYISMLQKAQSRHSDIQASASEVFQSAYTSALSAAGYKTTSNPTFDSATEAAWGSYDAALAGADGAIKKISQYAKTAVYGTQTDDMSYASSRFSEMIYGTQAAWSDNIASQAAENWDAIVSKASEQVYGKPSPVYASVTAQITSAAAQATSAAADQYSAVSSLFASLVQGKEADYTDQVFSQLSSAYFTGAAQVASSVSSAAISAASVASSTFDDATSAAGSVADQATSAIASVFTAPPVIEEYLSDVQSQIDAAVSAASVSLYGTPTGSVESATSAASSVASSAASQASASASSAAAYGLDAAKAAQMSVIGYAEDANSRIYEALFGQPTSTGVADTVKSAASEAASQASEAAAKASQVAFGTEKESVRESAAKRMEEMVEKARQQMESFASEASRTASQGTESVRESVQSVVDRVKDEL</sequence>
<comment type="caution">
    <text evidence="2">The sequence shown here is derived from an EMBL/GenBank/DDBJ whole genome shotgun (WGS) entry which is preliminary data.</text>
</comment>
<feature type="region of interest" description="Disordered" evidence="1">
    <location>
        <begin position="1"/>
        <end position="34"/>
    </location>
</feature>
<dbReference type="EMBL" id="PTQR01000006">
    <property type="protein sequence ID" value="TKX27168.1"/>
    <property type="molecule type" value="Genomic_DNA"/>
</dbReference>
<reference evidence="2 3" key="1">
    <citation type="submission" date="2018-02" db="EMBL/GenBank/DDBJ databases">
        <title>Draft genome sequences of Elsinoe sp., causing black scab on jojoba.</title>
        <authorList>
            <person name="Stodart B."/>
            <person name="Jeffress S."/>
            <person name="Ash G."/>
            <person name="Arun Chinnappa K."/>
        </authorList>
    </citation>
    <scope>NUCLEOTIDE SEQUENCE [LARGE SCALE GENOMIC DNA]</scope>
    <source>
        <strain evidence="2 3">Hillstone_2</strain>
    </source>
</reference>
<feature type="compositionally biased region" description="Polar residues" evidence="1">
    <location>
        <begin position="1620"/>
        <end position="1645"/>
    </location>
</feature>
<proteinExistence type="predicted"/>
<accession>A0A4U7B6V7</accession>
<name>A0A4U7B6V7_9PEZI</name>
<gene>
    <name evidence="2" type="ORF">C1H76_0462</name>
</gene>
<organism evidence="2 3">
    <name type="scientific">Elsinoe australis</name>
    <dbReference type="NCBI Taxonomy" id="40998"/>
    <lineage>
        <taxon>Eukaryota</taxon>
        <taxon>Fungi</taxon>
        <taxon>Dikarya</taxon>
        <taxon>Ascomycota</taxon>
        <taxon>Pezizomycotina</taxon>
        <taxon>Dothideomycetes</taxon>
        <taxon>Dothideomycetidae</taxon>
        <taxon>Myriangiales</taxon>
        <taxon>Elsinoaceae</taxon>
        <taxon>Elsinoe</taxon>
    </lineage>
</organism>
<protein>
    <submittedName>
        <fullName evidence="2">Uncharacterized protein</fullName>
    </submittedName>
</protein>
<evidence type="ECO:0000313" key="3">
    <source>
        <dbReference type="Proteomes" id="UP000308133"/>
    </source>
</evidence>
<dbReference type="Proteomes" id="UP000308133">
    <property type="component" value="Unassembled WGS sequence"/>
</dbReference>
<evidence type="ECO:0000313" key="2">
    <source>
        <dbReference type="EMBL" id="TKX27168.1"/>
    </source>
</evidence>
<feature type="compositionally biased region" description="Low complexity" evidence="1">
    <location>
        <begin position="834"/>
        <end position="845"/>
    </location>
</feature>
<dbReference type="PANTHER" id="PTHR23242:SF9">
    <property type="entry name" value="TRANSCRIPTION FACTOR HOXA13"/>
    <property type="match status" value="1"/>
</dbReference>
<feature type="region of interest" description="Disordered" evidence="1">
    <location>
        <begin position="1614"/>
        <end position="1654"/>
    </location>
</feature>
<dbReference type="PANTHER" id="PTHR23242">
    <property type="entry name" value="TRANSCRIPTION FACTOR HOXA13"/>
    <property type="match status" value="1"/>
</dbReference>